<evidence type="ECO:0000313" key="4">
    <source>
        <dbReference type="EMBL" id="EEA89482.1"/>
    </source>
</evidence>
<gene>
    <name evidence="4" type="ORF">COLSTE_02340</name>
</gene>
<dbReference type="InterPro" id="IPR001387">
    <property type="entry name" value="Cro/C1-type_HTH"/>
</dbReference>
<dbReference type="PANTHER" id="PTHR46558:SF15">
    <property type="entry name" value="HELIX-TURN-HELIX DOMAIN PROTEIN"/>
    <property type="match status" value="1"/>
</dbReference>
<dbReference type="SUPFAM" id="SSF47413">
    <property type="entry name" value="lambda repressor-like DNA-binding domains"/>
    <property type="match status" value="1"/>
</dbReference>
<reference evidence="4 5" key="1">
    <citation type="submission" date="2008-10" db="EMBL/GenBank/DDBJ databases">
        <title>Draft genome sequence of Collinsella stercoris (DSM 13279).</title>
        <authorList>
            <person name="Sudarsanam P."/>
            <person name="Ley R."/>
            <person name="Guruge J."/>
            <person name="Turnbaugh P.J."/>
            <person name="Mahowald M."/>
            <person name="Liep D."/>
            <person name="Gordon J."/>
        </authorList>
    </citation>
    <scope>NUCLEOTIDE SEQUENCE [LARGE SCALE GENOMIC DNA]</scope>
    <source>
        <strain evidence="4 5">DSM 13279</strain>
    </source>
</reference>
<feature type="transmembrane region" description="Helical" evidence="2">
    <location>
        <begin position="136"/>
        <end position="156"/>
    </location>
</feature>
<dbReference type="Gene3D" id="1.10.260.40">
    <property type="entry name" value="lambda repressor-like DNA-binding domains"/>
    <property type="match status" value="1"/>
</dbReference>
<accession>B6GE04</accession>
<keyword evidence="5" id="KW-1185">Reference proteome</keyword>
<evidence type="ECO:0000256" key="2">
    <source>
        <dbReference type="SAM" id="Phobius"/>
    </source>
</evidence>
<dbReference type="InterPro" id="IPR010982">
    <property type="entry name" value="Lambda_DNA-bd_dom_sf"/>
</dbReference>
<name>B6GE04_9ACTN</name>
<proteinExistence type="predicted"/>
<keyword evidence="2" id="KW-0812">Transmembrane</keyword>
<feature type="transmembrane region" description="Helical" evidence="2">
    <location>
        <begin position="196"/>
        <end position="218"/>
    </location>
</feature>
<dbReference type="GO" id="GO:0003677">
    <property type="term" value="F:DNA binding"/>
    <property type="evidence" value="ECO:0007669"/>
    <property type="project" value="UniProtKB-KW"/>
</dbReference>
<dbReference type="PROSITE" id="PS50943">
    <property type="entry name" value="HTH_CROC1"/>
    <property type="match status" value="1"/>
</dbReference>
<dbReference type="Pfam" id="PF01381">
    <property type="entry name" value="HTH_3"/>
    <property type="match status" value="1"/>
</dbReference>
<evidence type="ECO:0000259" key="3">
    <source>
        <dbReference type="PROSITE" id="PS50943"/>
    </source>
</evidence>
<keyword evidence="1 4" id="KW-0238">DNA-binding</keyword>
<dbReference type="STRING" id="445975.COLSTE_02340"/>
<keyword evidence="2" id="KW-0472">Membrane</keyword>
<dbReference type="SMART" id="SM00530">
    <property type="entry name" value="HTH_XRE"/>
    <property type="match status" value="1"/>
</dbReference>
<dbReference type="HOGENOM" id="CLU_066192_2_2_11"/>
<reference evidence="4 5" key="2">
    <citation type="submission" date="2008-10" db="EMBL/GenBank/DDBJ databases">
        <authorList>
            <person name="Fulton L."/>
            <person name="Clifton S."/>
            <person name="Fulton B."/>
            <person name="Xu J."/>
            <person name="Minx P."/>
            <person name="Pepin K.H."/>
            <person name="Johnson M."/>
            <person name="Thiruvilangam P."/>
            <person name="Bhonagiri V."/>
            <person name="Nash W.E."/>
            <person name="Mardis E.R."/>
            <person name="Wilson R.K."/>
        </authorList>
    </citation>
    <scope>NUCLEOTIDE SEQUENCE [LARGE SCALE GENOMIC DNA]</scope>
    <source>
        <strain evidence="4 5">DSM 13279</strain>
    </source>
</reference>
<sequence length="226" mass="25164">MVWPVRGRAEKDGGRVGMKIGGRIRELRAIHGMSQDDLAARVYVSRQTISSWENGKTYPDVQSLLLLSEIFGASVDSLIKGDVNAMNETIDRDAKTMKRLTYAMFAFLLLMIAALAWAVVQLVAWDWPLPQTAPSFILAFVLWGIAMFAACWIECIKRDHNLVTYLEVLDFLNGVEPNRDTERGRHERSIPSWMRVVRAVGIGVLAAAVGYLCGHYGAQLLQGLLG</sequence>
<feature type="transmembrane region" description="Helical" evidence="2">
    <location>
        <begin position="102"/>
        <end position="124"/>
    </location>
</feature>
<dbReference type="AlphaFoldDB" id="B6GE04"/>
<dbReference type="Proteomes" id="UP000003560">
    <property type="component" value="Unassembled WGS sequence"/>
</dbReference>
<protein>
    <submittedName>
        <fullName evidence="4">DNA-binding helix-turn-helix protein</fullName>
    </submittedName>
</protein>
<dbReference type="eggNOG" id="COG1476">
    <property type="taxonomic scope" value="Bacteria"/>
</dbReference>
<dbReference type="CDD" id="cd00093">
    <property type="entry name" value="HTH_XRE"/>
    <property type="match status" value="1"/>
</dbReference>
<dbReference type="EMBL" id="ABXJ01000136">
    <property type="protein sequence ID" value="EEA89482.1"/>
    <property type="molecule type" value="Genomic_DNA"/>
</dbReference>
<evidence type="ECO:0000313" key="5">
    <source>
        <dbReference type="Proteomes" id="UP000003560"/>
    </source>
</evidence>
<comment type="caution">
    <text evidence="4">The sequence shown here is derived from an EMBL/GenBank/DDBJ whole genome shotgun (WGS) entry which is preliminary data.</text>
</comment>
<keyword evidence="2" id="KW-1133">Transmembrane helix</keyword>
<dbReference type="PANTHER" id="PTHR46558">
    <property type="entry name" value="TRACRIPTIONAL REGULATORY PROTEIN-RELATED-RELATED"/>
    <property type="match status" value="1"/>
</dbReference>
<evidence type="ECO:0000256" key="1">
    <source>
        <dbReference type="ARBA" id="ARBA00023125"/>
    </source>
</evidence>
<organism evidence="4 5">
    <name type="scientific">Collinsella stercoris DSM 13279</name>
    <dbReference type="NCBI Taxonomy" id="445975"/>
    <lineage>
        <taxon>Bacteria</taxon>
        <taxon>Bacillati</taxon>
        <taxon>Actinomycetota</taxon>
        <taxon>Coriobacteriia</taxon>
        <taxon>Coriobacteriales</taxon>
        <taxon>Coriobacteriaceae</taxon>
        <taxon>Collinsella</taxon>
    </lineage>
</organism>
<feature type="domain" description="HTH cro/C1-type" evidence="3">
    <location>
        <begin position="24"/>
        <end position="78"/>
    </location>
</feature>